<feature type="compositionally biased region" description="Acidic residues" evidence="1">
    <location>
        <begin position="73"/>
        <end position="85"/>
    </location>
</feature>
<evidence type="ECO:0000313" key="3">
    <source>
        <dbReference type="Proteomes" id="UP001153328"/>
    </source>
</evidence>
<reference evidence="2" key="1">
    <citation type="submission" date="2021-06" db="EMBL/GenBank/DDBJ databases">
        <authorList>
            <person name="Arsene-Ploetze F."/>
        </authorList>
    </citation>
    <scope>NUCLEOTIDE SEQUENCE</scope>
    <source>
        <strain evidence="2">SBRY1</strain>
    </source>
</reference>
<name>A0A9W4EDA9_9ACTN</name>
<dbReference type="Proteomes" id="UP001153328">
    <property type="component" value="Unassembled WGS sequence"/>
</dbReference>
<gene>
    <name evidence="2" type="ORF">SBRY_130008</name>
</gene>
<feature type="compositionally biased region" description="Low complexity" evidence="1">
    <location>
        <begin position="50"/>
        <end position="61"/>
    </location>
</feature>
<dbReference type="AlphaFoldDB" id="A0A9W4EDA9"/>
<keyword evidence="3" id="KW-1185">Reference proteome</keyword>
<dbReference type="EMBL" id="CAJVAX010000005">
    <property type="protein sequence ID" value="CAG7618695.1"/>
    <property type="molecule type" value="Genomic_DNA"/>
</dbReference>
<accession>A0A9W4EDA9</accession>
<comment type="caution">
    <text evidence="2">The sequence shown here is derived from an EMBL/GenBank/DDBJ whole genome shotgun (WGS) entry which is preliminary data.</text>
</comment>
<evidence type="ECO:0000256" key="1">
    <source>
        <dbReference type="SAM" id="MobiDB-lite"/>
    </source>
</evidence>
<feature type="compositionally biased region" description="Basic and acidic residues" evidence="1">
    <location>
        <begin position="1"/>
        <end position="29"/>
    </location>
</feature>
<feature type="region of interest" description="Disordered" evidence="1">
    <location>
        <begin position="1"/>
        <end position="150"/>
    </location>
</feature>
<sequence>MDAPAADRDEGVDRPRDLARGQGRGHRDAAAAGDGAGRRRHGVHGDPLARRPGCPGRQPPGLDEDLVRACEVEQLEAGENGEDDAAAGHGSIVGARRDGGKDSLMTIPAIPTRHDRRGTVGAWHRESDPTLRTDTCSPPGDMHTTCSWHR</sequence>
<evidence type="ECO:0000313" key="2">
    <source>
        <dbReference type="EMBL" id="CAG7618695.1"/>
    </source>
</evidence>
<protein>
    <submittedName>
        <fullName evidence="2">Uncharacterized protein</fullName>
    </submittedName>
</protein>
<organism evidence="2 3">
    <name type="scientific">Actinacidiphila bryophytorum</name>
    <dbReference type="NCBI Taxonomy" id="1436133"/>
    <lineage>
        <taxon>Bacteria</taxon>
        <taxon>Bacillati</taxon>
        <taxon>Actinomycetota</taxon>
        <taxon>Actinomycetes</taxon>
        <taxon>Kitasatosporales</taxon>
        <taxon>Streptomycetaceae</taxon>
        <taxon>Actinacidiphila</taxon>
    </lineage>
</organism>
<proteinExistence type="predicted"/>